<keyword evidence="7 8" id="KW-0472">Membrane</keyword>
<feature type="transmembrane region" description="Helical" evidence="8">
    <location>
        <begin position="65"/>
        <end position="85"/>
    </location>
</feature>
<reference evidence="10" key="1">
    <citation type="submission" date="2015-07" db="EMBL/GenBank/DDBJ databases">
        <authorList>
            <person name="Rodrigo-Torres Lidia"/>
            <person name="Arahal R.David."/>
        </authorList>
    </citation>
    <scope>NUCLEOTIDE SEQUENCE [LARGE SCALE GENOMIC DNA]</scope>
    <source>
        <strain evidence="10">CECT 5112</strain>
    </source>
</reference>
<name>A0A0M7A1N1_9HYPH</name>
<evidence type="ECO:0000313" key="9">
    <source>
        <dbReference type="EMBL" id="CTQ68739.1"/>
    </source>
</evidence>
<proteinExistence type="inferred from homology"/>
<feature type="transmembrane region" description="Helical" evidence="8">
    <location>
        <begin position="285"/>
        <end position="305"/>
    </location>
</feature>
<gene>
    <name evidence="9" type="ORF">LAX5112_01868</name>
</gene>
<protein>
    <submittedName>
        <fullName evidence="9">Auxin efflux carrier</fullName>
    </submittedName>
</protein>
<feature type="transmembrane region" description="Helical" evidence="8">
    <location>
        <begin position="196"/>
        <end position="218"/>
    </location>
</feature>
<keyword evidence="10" id="KW-1185">Reference proteome</keyword>
<feature type="transmembrane region" description="Helical" evidence="8">
    <location>
        <begin position="169"/>
        <end position="190"/>
    </location>
</feature>
<evidence type="ECO:0000256" key="8">
    <source>
        <dbReference type="SAM" id="Phobius"/>
    </source>
</evidence>
<dbReference type="GO" id="GO:0005886">
    <property type="term" value="C:plasma membrane"/>
    <property type="evidence" value="ECO:0007669"/>
    <property type="project" value="UniProtKB-SubCell"/>
</dbReference>
<dbReference type="Proteomes" id="UP000053235">
    <property type="component" value="Unassembled WGS sequence"/>
</dbReference>
<evidence type="ECO:0000256" key="7">
    <source>
        <dbReference type="ARBA" id="ARBA00023136"/>
    </source>
</evidence>
<dbReference type="Pfam" id="PF03547">
    <property type="entry name" value="Mem_trans"/>
    <property type="match status" value="1"/>
</dbReference>
<dbReference type="PANTHER" id="PTHR36838:SF4">
    <property type="entry name" value="AUXIN EFFLUX CARRIER FAMILY PROTEIN"/>
    <property type="match status" value="1"/>
</dbReference>
<feature type="transmembrane region" description="Helical" evidence="8">
    <location>
        <begin position="36"/>
        <end position="53"/>
    </location>
</feature>
<evidence type="ECO:0000256" key="5">
    <source>
        <dbReference type="ARBA" id="ARBA00022692"/>
    </source>
</evidence>
<evidence type="ECO:0000256" key="2">
    <source>
        <dbReference type="ARBA" id="ARBA00010145"/>
    </source>
</evidence>
<accession>A0A0M7A1N1</accession>
<evidence type="ECO:0000313" key="10">
    <source>
        <dbReference type="Proteomes" id="UP000053235"/>
    </source>
</evidence>
<sequence length="306" mass="32387">MIFFALAPVILVIASGYLLARANLISGEQWVGVERLAYFVLFPAVLFRTIALADFSSVPTFDMGAALLSAIVTFAVALLAARPLIEKIWGIPAVRFTSIFQGSLRWNAMIALALAANIGGQTALAMLAVAMVFMIPILNGASIVVLSWYASGTTPNFSKILKDLFTNPFILSIFAGVLMNLSGLTMPTIVDDTLEIFAQAALPIGIICVGAGLDLSSLRRPGPALTMGTFLRPVFMPLLAFLFANLYGVTGQALTVIIIASAVPCASNSYLLARQLGGDAKLMAEIITLQTLAATVTIPLALLLFT</sequence>
<dbReference type="InterPro" id="IPR004776">
    <property type="entry name" value="Mem_transp_PIN-like"/>
</dbReference>
<dbReference type="STRING" id="388408.LAX5112_01868"/>
<dbReference type="GO" id="GO:0055085">
    <property type="term" value="P:transmembrane transport"/>
    <property type="evidence" value="ECO:0007669"/>
    <property type="project" value="InterPro"/>
</dbReference>
<comment type="similarity">
    <text evidence="2">Belongs to the auxin efflux carrier (TC 2.A.69) family.</text>
</comment>
<dbReference type="InterPro" id="IPR038770">
    <property type="entry name" value="Na+/solute_symporter_sf"/>
</dbReference>
<keyword evidence="4" id="KW-1003">Cell membrane</keyword>
<dbReference type="EMBL" id="CXWD01000006">
    <property type="protein sequence ID" value="CTQ68739.1"/>
    <property type="molecule type" value="Genomic_DNA"/>
</dbReference>
<keyword evidence="3" id="KW-0813">Transport</keyword>
<organism evidence="9 10">
    <name type="scientific">Roseibium alexandrii</name>
    <dbReference type="NCBI Taxonomy" id="388408"/>
    <lineage>
        <taxon>Bacteria</taxon>
        <taxon>Pseudomonadati</taxon>
        <taxon>Pseudomonadota</taxon>
        <taxon>Alphaproteobacteria</taxon>
        <taxon>Hyphomicrobiales</taxon>
        <taxon>Stappiaceae</taxon>
        <taxon>Roseibium</taxon>
    </lineage>
</organism>
<dbReference type="Gene3D" id="1.20.1530.20">
    <property type="match status" value="1"/>
</dbReference>
<evidence type="ECO:0000256" key="1">
    <source>
        <dbReference type="ARBA" id="ARBA00004651"/>
    </source>
</evidence>
<keyword evidence="6 8" id="KW-1133">Transmembrane helix</keyword>
<keyword evidence="5 8" id="KW-0812">Transmembrane</keyword>
<dbReference type="AlphaFoldDB" id="A0A0M7A1N1"/>
<evidence type="ECO:0000256" key="3">
    <source>
        <dbReference type="ARBA" id="ARBA00022448"/>
    </source>
</evidence>
<evidence type="ECO:0000256" key="6">
    <source>
        <dbReference type="ARBA" id="ARBA00022989"/>
    </source>
</evidence>
<evidence type="ECO:0000256" key="4">
    <source>
        <dbReference type="ARBA" id="ARBA00022475"/>
    </source>
</evidence>
<feature type="transmembrane region" description="Helical" evidence="8">
    <location>
        <begin position="124"/>
        <end position="149"/>
    </location>
</feature>
<comment type="subcellular location">
    <subcellularLocation>
        <location evidence="1">Cell membrane</location>
        <topology evidence="1">Multi-pass membrane protein</topology>
    </subcellularLocation>
</comment>
<dbReference type="PANTHER" id="PTHR36838">
    <property type="entry name" value="AUXIN EFFLUX CARRIER FAMILY PROTEIN"/>
    <property type="match status" value="1"/>
</dbReference>